<protein>
    <recommendedName>
        <fullName evidence="4">DNA polymerase delta subunit 4</fullName>
    </recommendedName>
</protein>
<dbReference type="GO" id="GO:0003887">
    <property type="term" value="F:DNA-directed DNA polymerase activity"/>
    <property type="evidence" value="ECO:0007669"/>
    <property type="project" value="TreeGrafter"/>
</dbReference>
<organism evidence="2 3">
    <name type="scientific">Trichocladium antarcticum</name>
    <dbReference type="NCBI Taxonomy" id="1450529"/>
    <lineage>
        <taxon>Eukaryota</taxon>
        <taxon>Fungi</taxon>
        <taxon>Dikarya</taxon>
        <taxon>Ascomycota</taxon>
        <taxon>Pezizomycotina</taxon>
        <taxon>Sordariomycetes</taxon>
        <taxon>Sordariomycetidae</taxon>
        <taxon>Sordariales</taxon>
        <taxon>Chaetomiaceae</taxon>
        <taxon>Trichocladium</taxon>
    </lineage>
</organism>
<keyword evidence="3" id="KW-1185">Reference proteome</keyword>
<comment type="caution">
    <text evidence="2">The sequence shown here is derived from an EMBL/GenBank/DDBJ whole genome shotgun (WGS) entry which is preliminary data.</text>
</comment>
<dbReference type="Pfam" id="PF04081">
    <property type="entry name" value="DNA_pol_delta_4"/>
    <property type="match status" value="1"/>
</dbReference>
<dbReference type="PANTHER" id="PTHR14303:SF0">
    <property type="entry name" value="DNA POLYMERASE DELTA SUBUNIT 4"/>
    <property type="match status" value="1"/>
</dbReference>
<feature type="compositionally biased region" description="Basic and acidic residues" evidence="1">
    <location>
        <begin position="95"/>
        <end position="104"/>
    </location>
</feature>
<evidence type="ECO:0000313" key="3">
    <source>
        <dbReference type="Proteomes" id="UP001304895"/>
    </source>
</evidence>
<dbReference type="PANTHER" id="PTHR14303">
    <property type="entry name" value="DNA POLYMERASE DELTA SUBUNIT 4"/>
    <property type="match status" value="1"/>
</dbReference>
<name>A0AAN6UI17_9PEZI</name>
<sequence>MAPTTRKSSRASAGPGKQQTLSFKNKVTKSIKTGKEDYKSPSRAKEYIPEGSPTPQQTTEPPVSPTTPTLGRGKAEPADGAPKLRQAGPQTVVVEKPETERRAERVSKAAVEKYWGGIEKSRLARAVHAKHAEGLSTGEKVLRYFDVSSQYGPCIGIPRVKRWQRAQRLGLNPPIEVLAVLLKEERAGNTGIERAHMDEIMSSTAMGAV</sequence>
<dbReference type="GO" id="GO:0000731">
    <property type="term" value="P:DNA synthesis involved in DNA repair"/>
    <property type="evidence" value="ECO:0007669"/>
    <property type="project" value="InterPro"/>
</dbReference>
<evidence type="ECO:0000313" key="2">
    <source>
        <dbReference type="EMBL" id="KAK4133213.1"/>
    </source>
</evidence>
<dbReference type="GO" id="GO:0043625">
    <property type="term" value="C:delta DNA polymerase complex"/>
    <property type="evidence" value="ECO:0007669"/>
    <property type="project" value="TreeGrafter"/>
</dbReference>
<accession>A0AAN6UI17</accession>
<dbReference type="GO" id="GO:0006261">
    <property type="term" value="P:DNA-templated DNA replication"/>
    <property type="evidence" value="ECO:0007669"/>
    <property type="project" value="TreeGrafter"/>
</dbReference>
<reference evidence="2" key="2">
    <citation type="submission" date="2023-05" db="EMBL/GenBank/DDBJ databases">
        <authorList>
            <consortium name="Lawrence Berkeley National Laboratory"/>
            <person name="Steindorff A."/>
            <person name="Hensen N."/>
            <person name="Bonometti L."/>
            <person name="Westerberg I."/>
            <person name="Brannstrom I.O."/>
            <person name="Guillou S."/>
            <person name="Cros-Aarteil S."/>
            <person name="Calhoun S."/>
            <person name="Haridas S."/>
            <person name="Kuo A."/>
            <person name="Mondo S."/>
            <person name="Pangilinan J."/>
            <person name="Riley R."/>
            <person name="Labutti K."/>
            <person name="Andreopoulos B."/>
            <person name="Lipzen A."/>
            <person name="Chen C."/>
            <person name="Yanf M."/>
            <person name="Daum C."/>
            <person name="Ng V."/>
            <person name="Clum A."/>
            <person name="Ohm R."/>
            <person name="Martin F."/>
            <person name="Silar P."/>
            <person name="Natvig D."/>
            <person name="Lalanne C."/>
            <person name="Gautier V."/>
            <person name="Ament-Velasquez S.L."/>
            <person name="Kruys A."/>
            <person name="Hutchinson M.I."/>
            <person name="Powell A.J."/>
            <person name="Barry K."/>
            <person name="Miller A.N."/>
            <person name="Grigoriev I.V."/>
            <person name="Debuchy R."/>
            <person name="Gladieux P."/>
            <person name="Thoren M.H."/>
            <person name="Johannesson H."/>
        </authorList>
    </citation>
    <scope>NUCLEOTIDE SEQUENCE</scope>
    <source>
        <strain evidence="2">CBS 123565</strain>
    </source>
</reference>
<dbReference type="InterPro" id="IPR007218">
    <property type="entry name" value="DNA_pol_delta_4"/>
</dbReference>
<evidence type="ECO:0008006" key="4">
    <source>
        <dbReference type="Google" id="ProtNLM"/>
    </source>
</evidence>
<dbReference type="AlphaFoldDB" id="A0AAN6UI17"/>
<feature type="compositionally biased region" description="Polar residues" evidence="1">
    <location>
        <begin position="17"/>
        <end position="31"/>
    </location>
</feature>
<proteinExistence type="predicted"/>
<feature type="compositionally biased region" description="Basic and acidic residues" evidence="1">
    <location>
        <begin position="33"/>
        <end position="48"/>
    </location>
</feature>
<reference evidence="2" key="1">
    <citation type="journal article" date="2023" name="Mol. Phylogenet. Evol.">
        <title>Genome-scale phylogeny and comparative genomics of the fungal order Sordariales.</title>
        <authorList>
            <person name="Hensen N."/>
            <person name="Bonometti L."/>
            <person name="Westerberg I."/>
            <person name="Brannstrom I.O."/>
            <person name="Guillou S."/>
            <person name="Cros-Aarteil S."/>
            <person name="Calhoun S."/>
            <person name="Haridas S."/>
            <person name="Kuo A."/>
            <person name="Mondo S."/>
            <person name="Pangilinan J."/>
            <person name="Riley R."/>
            <person name="LaButti K."/>
            <person name="Andreopoulos B."/>
            <person name="Lipzen A."/>
            <person name="Chen C."/>
            <person name="Yan M."/>
            <person name="Daum C."/>
            <person name="Ng V."/>
            <person name="Clum A."/>
            <person name="Steindorff A."/>
            <person name="Ohm R.A."/>
            <person name="Martin F."/>
            <person name="Silar P."/>
            <person name="Natvig D.O."/>
            <person name="Lalanne C."/>
            <person name="Gautier V."/>
            <person name="Ament-Velasquez S.L."/>
            <person name="Kruys A."/>
            <person name="Hutchinson M.I."/>
            <person name="Powell A.J."/>
            <person name="Barry K."/>
            <person name="Miller A.N."/>
            <person name="Grigoriev I.V."/>
            <person name="Debuchy R."/>
            <person name="Gladieux P."/>
            <person name="Hiltunen Thoren M."/>
            <person name="Johannesson H."/>
        </authorList>
    </citation>
    <scope>NUCLEOTIDE SEQUENCE</scope>
    <source>
        <strain evidence="2">CBS 123565</strain>
    </source>
</reference>
<evidence type="ECO:0000256" key="1">
    <source>
        <dbReference type="SAM" id="MobiDB-lite"/>
    </source>
</evidence>
<gene>
    <name evidence="2" type="ORF">BT67DRAFT_443137</name>
</gene>
<dbReference type="EMBL" id="MU853413">
    <property type="protein sequence ID" value="KAK4133213.1"/>
    <property type="molecule type" value="Genomic_DNA"/>
</dbReference>
<feature type="region of interest" description="Disordered" evidence="1">
    <location>
        <begin position="1"/>
        <end position="104"/>
    </location>
</feature>
<feature type="compositionally biased region" description="Low complexity" evidence="1">
    <location>
        <begin position="49"/>
        <end position="69"/>
    </location>
</feature>
<dbReference type="Proteomes" id="UP001304895">
    <property type="component" value="Unassembled WGS sequence"/>
</dbReference>